<evidence type="ECO:0000256" key="3">
    <source>
        <dbReference type="ARBA" id="ARBA00022729"/>
    </source>
</evidence>
<dbReference type="SUPFAM" id="SSF53822">
    <property type="entry name" value="Periplasmic binding protein-like I"/>
    <property type="match status" value="1"/>
</dbReference>
<dbReference type="HOGENOM" id="CLU_037628_3_2_11"/>
<dbReference type="InterPro" id="IPR025997">
    <property type="entry name" value="SBP_2_dom"/>
</dbReference>
<dbReference type="InterPro" id="IPR028082">
    <property type="entry name" value="Peripla_BP_I"/>
</dbReference>
<organism evidence="5 6">
    <name type="scientific">Mycobacterium leprae (strain Br4923)</name>
    <dbReference type="NCBI Taxonomy" id="561304"/>
    <lineage>
        <taxon>Bacteria</taxon>
        <taxon>Bacillati</taxon>
        <taxon>Actinomycetota</taxon>
        <taxon>Actinomycetes</taxon>
        <taxon>Mycobacteriales</taxon>
        <taxon>Mycobacteriaceae</taxon>
        <taxon>Mycobacterium</taxon>
    </lineage>
</organism>
<evidence type="ECO:0000256" key="1">
    <source>
        <dbReference type="ARBA" id="ARBA00004196"/>
    </source>
</evidence>
<feature type="domain" description="Periplasmic binding protein" evidence="4">
    <location>
        <begin position="39"/>
        <end position="275"/>
    </location>
</feature>
<dbReference type="Gene3D" id="3.40.50.2300">
    <property type="match status" value="2"/>
</dbReference>
<dbReference type="GO" id="GO:0030313">
    <property type="term" value="C:cell envelope"/>
    <property type="evidence" value="ECO:0007669"/>
    <property type="project" value="UniProtKB-SubCell"/>
</dbReference>
<keyword evidence="3" id="KW-0732">Signal</keyword>
<name>A0A0H3MYB5_MYCLB</name>
<evidence type="ECO:0000313" key="6">
    <source>
        <dbReference type="Proteomes" id="UP000006900"/>
    </source>
</evidence>
<reference evidence="5 6" key="1">
    <citation type="journal article" date="2009" name="Nat. Genet.">
        <title>Comparative genomic and phylogeographic analysis of Mycobacterium leprae.</title>
        <authorList>
            <person name="Monot M."/>
            <person name="Honore N."/>
            <person name="Garnier T."/>
            <person name="Zidane N."/>
            <person name="Sherafi D."/>
            <person name="Paniz-Mondolfi A."/>
            <person name="Matsuoka M."/>
            <person name="Taylor G.M."/>
            <person name="Donoghue H.D."/>
            <person name="Bouwman A."/>
            <person name="Mays S."/>
            <person name="Watson C."/>
            <person name="Lockwood D."/>
            <person name="Khamispour A."/>
            <person name="Dowlati Y."/>
            <person name="Jianping S."/>
            <person name="Rea T.H."/>
            <person name="Vera-Cabrera L."/>
            <person name="Stefani M.M."/>
            <person name="Banu S."/>
            <person name="Macdonald M."/>
            <person name="Sapkota B.R."/>
            <person name="Spencer J.S."/>
            <person name="Thomas J."/>
            <person name="Harshman K."/>
            <person name="Singh P."/>
            <person name="Busso P."/>
            <person name="Gattiker A."/>
            <person name="Rougemont J."/>
            <person name="Brennan P.J."/>
            <person name="Cole S.T."/>
        </authorList>
    </citation>
    <scope>NUCLEOTIDE SEQUENCE [LARGE SCALE GENOMIC DNA]</scope>
    <source>
        <strain evidence="6">Br4923</strain>
    </source>
</reference>
<evidence type="ECO:0000313" key="5">
    <source>
        <dbReference type="EMBL" id="CAR70491.1"/>
    </source>
</evidence>
<dbReference type="Proteomes" id="UP000006900">
    <property type="component" value="Chromosome"/>
</dbReference>
<gene>
    <name evidence="5" type="ordered locus">MLBr00398</name>
</gene>
<evidence type="ECO:0000256" key="2">
    <source>
        <dbReference type="ARBA" id="ARBA00007639"/>
    </source>
</evidence>
<evidence type="ECO:0000259" key="4">
    <source>
        <dbReference type="Pfam" id="PF13407"/>
    </source>
</evidence>
<dbReference type="EMBL" id="FM211192">
    <property type="protein sequence ID" value="CAR70491.1"/>
    <property type="molecule type" value="Genomic_DNA"/>
</dbReference>
<dbReference type="KEGG" id="mlb:MLBr00398"/>
<accession>A0A0H3MYB5</accession>
<dbReference type="PANTHER" id="PTHR46847">
    <property type="entry name" value="D-ALLOSE-BINDING PERIPLASMIC PROTEIN-RELATED"/>
    <property type="match status" value="1"/>
</dbReference>
<proteinExistence type="inferred from homology"/>
<dbReference type="PANTHER" id="PTHR46847:SF1">
    <property type="entry name" value="D-ALLOSE-BINDING PERIPLASMIC PROTEIN-RELATED"/>
    <property type="match status" value="1"/>
</dbReference>
<protein>
    <submittedName>
        <fullName evidence="5">D-ribose-binding protein</fullName>
    </submittedName>
</protein>
<dbReference type="GO" id="GO:0030246">
    <property type="term" value="F:carbohydrate binding"/>
    <property type="evidence" value="ECO:0007669"/>
    <property type="project" value="UniProtKB-ARBA"/>
</dbReference>
<dbReference type="AlphaFoldDB" id="A0A0H3MYB5"/>
<dbReference type="SMR" id="A0A0H3MYB5"/>
<comment type="similarity">
    <text evidence="2">Belongs to the bacterial solute-binding protein 2 family.</text>
</comment>
<dbReference type="Pfam" id="PF13407">
    <property type="entry name" value="Peripla_BP_4"/>
    <property type="match status" value="1"/>
</dbReference>
<comment type="subcellular location">
    <subcellularLocation>
        <location evidence="1">Cell envelope</location>
    </subcellularLocation>
</comment>
<sequence>MSTGTSVPLRVASIMLILGLLPAILPACGFSESHHKLTIGVSYPTANSPFWNAYTRFIDEGSHQLGVYINAVSAEEDEQKQLSDVETLINQGIDGLIVTPQSTSIAPTLLRIATQANIPVVVVDRYPGYAPGQNKNADYVAFLGPNNEKAGSGIAEALMAGGGSKFLALGGMPGNSVAQGRKAGLESALTAVGHRLVQFQYAGDSEDKGLAAAENMLQAHPAGDANAIWCFNDKLCQGAIKAVYNANREKEFIFGGMDLTPQAIAAIENGLYTVSLGAHWLEGGFGLAILYRKIHGQDPAERMVKLDLLKVDKSNVAKFKARYIDNTPHYNWKSTTPFDMTITLN</sequence>